<dbReference type="EMBL" id="UINC01001146">
    <property type="protein sequence ID" value="SUZ72199.1"/>
    <property type="molecule type" value="Genomic_DNA"/>
</dbReference>
<evidence type="ECO:0000313" key="1">
    <source>
        <dbReference type="EMBL" id="SUZ72199.1"/>
    </source>
</evidence>
<accession>A0A381Q1N6</accession>
<protein>
    <submittedName>
        <fullName evidence="1">Uncharacterized protein</fullName>
    </submittedName>
</protein>
<name>A0A381Q1N6_9ZZZZ</name>
<dbReference type="AlphaFoldDB" id="A0A381Q1N6"/>
<reference evidence="1" key="1">
    <citation type="submission" date="2018-05" db="EMBL/GenBank/DDBJ databases">
        <authorList>
            <person name="Lanie J.A."/>
            <person name="Ng W.-L."/>
            <person name="Kazmierczak K.M."/>
            <person name="Andrzejewski T.M."/>
            <person name="Davidsen T.M."/>
            <person name="Wayne K.J."/>
            <person name="Tettelin H."/>
            <person name="Glass J.I."/>
            <person name="Rusch D."/>
            <person name="Podicherti R."/>
            <person name="Tsui H.-C.T."/>
            <person name="Winkler M.E."/>
        </authorList>
    </citation>
    <scope>NUCLEOTIDE SEQUENCE</scope>
</reference>
<sequence>MRFQYTPAYNRAFNGYGQEVPLQQLMLWDREWRDSVEGELQRQEQRLEFSMAYGLTEIWMIEATVPLVQRKQTSSLNFTSATSSQQIVLDSLASETQSGPGDISVQIAKDLSVTTRWYNRGGFTFRLPTGNSGTPRGIAPNAIGEGHSSVGAFFHFNWFPLSHGVRNGIRLAASNELVGKRETLEGEEVYYSAGHRADIFYNWSIERQNIFAGTEFHYFQQSESKLPLGKSNATFLKEISFEFGYGNLSELEQKSLSIPWQVRLGYTRPIAGQNTPVANRLELSSTFYF</sequence>
<organism evidence="1">
    <name type="scientific">marine metagenome</name>
    <dbReference type="NCBI Taxonomy" id="408172"/>
    <lineage>
        <taxon>unclassified sequences</taxon>
        <taxon>metagenomes</taxon>
        <taxon>ecological metagenomes</taxon>
    </lineage>
</organism>
<gene>
    <name evidence="1" type="ORF">METZ01_LOCUS25053</name>
</gene>
<proteinExistence type="predicted"/>